<dbReference type="Gene3D" id="1.10.10.10">
    <property type="entry name" value="Winged helix-like DNA-binding domain superfamily/Winged helix DNA-binding domain"/>
    <property type="match status" value="1"/>
</dbReference>
<dbReference type="SUPFAM" id="SSF53850">
    <property type="entry name" value="Periplasmic binding protein-like II"/>
    <property type="match status" value="1"/>
</dbReference>
<dbReference type="KEGG" id="cnan:A2G96_30520"/>
<dbReference type="InterPro" id="IPR005119">
    <property type="entry name" value="LysR_subst-bd"/>
</dbReference>
<evidence type="ECO:0000313" key="6">
    <source>
        <dbReference type="EMBL" id="AMR82063.1"/>
    </source>
</evidence>
<dbReference type="AlphaFoldDB" id="A0A142JVF1"/>
<reference evidence="6 7" key="1">
    <citation type="submission" date="2016-03" db="EMBL/GenBank/DDBJ databases">
        <title>Complete genome sequence of a novel chlorpyrifos degrading bacterium, Cupriavidus nantongensis sp. X1.</title>
        <authorList>
            <person name="Fang L."/>
        </authorList>
    </citation>
    <scope>NUCLEOTIDE SEQUENCE [LARGE SCALE GENOMIC DNA]</scope>
    <source>
        <strain evidence="6 7">X1</strain>
    </source>
</reference>
<dbReference type="CDD" id="cd08422">
    <property type="entry name" value="PBP2_CrgA_like"/>
    <property type="match status" value="1"/>
</dbReference>
<organism evidence="6 7">
    <name type="scientific">Cupriavidus nantongensis</name>
    <dbReference type="NCBI Taxonomy" id="1796606"/>
    <lineage>
        <taxon>Bacteria</taxon>
        <taxon>Pseudomonadati</taxon>
        <taxon>Pseudomonadota</taxon>
        <taxon>Betaproteobacteria</taxon>
        <taxon>Burkholderiales</taxon>
        <taxon>Burkholderiaceae</taxon>
        <taxon>Cupriavidus</taxon>
    </lineage>
</organism>
<evidence type="ECO:0000256" key="2">
    <source>
        <dbReference type="ARBA" id="ARBA00023015"/>
    </source>
</evidence>
<evidence type="ECO:0000256" key="1">
    <source>
        <dbReference type="ARBA" id="ARBA00009437"/>
    </source>
</evidence>
<accession>A0A142JVF1</accession>
<dbReference type="InterPro" id="IPR058163">
    <property type="entry name" value="LysR-type_TF_proteobact-type"/>
</dbReference>
<keyword evidence="4" id="KW-0804">Transcription</keyword>
<keyword evidence="2" id="KW-0805">Transcription regulation</keyword>
<evidence type="ECO:0000313" key="7">
    <source>
        <dbReference type="Proteomes" id="UP000075238"/>
    </source>
</evidence>
<dbReference type="InterPro" id="IPR000847">
    <property type="entry name" value="LysR_HTH_N"/>
</dbReference>
<dbReference type="SUPFAM" id="SSF46785">
    <property type="entry name" value="Winged helix' DNA-binding domain"/>
    <property type="match status" value="1"/>
</dbReference>
<dbReference type="STRING" id="1796606.A2G96_30520"/>
<comment type="similarity">
    <text evidence="1">Belongs to the LysR transcriptional regulatory family.</text>
</comment>
<proteinExistence type="inferred from homology"/>
<evidence type="ECO:0000256" key="4">
    <source>
        <dbReference type="ARBA" id="ARBA00023163"/>
    </source>
</evidence>
<dbReference type="Pfam" id="PF00126">
    <property type="entry name" value="HTH_1"/>
    <property type="match status" value="1"/>
</dbReference>
<dbReference type="OrthoDB" id="8885940at2"/>
<evidence type="ECO:0000256" key="3">
    <source>
        <dbReference type="ARBA" id="ARBA00023125"/>
    </source>
</evidence>
<dbReference type="EMBL" id="CP014845">
    <property type="protein sequence ID" value="AMR82063.1"/>
    <property type="molecule type" value="Genomic_DNA"/>
</dbReference>
<sequence length="309" mass="34362">MNHFLAIEAFVRVAEASSFAEAARQLGVAGSIVTSRVQQLEKFIGAPLFHRSTRHVRLSEIGEAYYKECAEAVSQLNSLTDQMRDLNGTPTGRLRIQMLPGYAIGHFGALLHDFTQRYPGIQLDIIVNDRVVDPVEEGFDVAFQIFPPISGALIEKRLFPVRRLFCATPDYLQRRGTPVVPADLLTHTTALYAGYPSRNRWVFTRGEESVTLELPGQVRSNSVHLLRDYAVSGACIVCLPTLVASEHLQSGQLVPVLTDYTLAPFSFAAVYPATQRQAVKVRMLVDFLVERLAGDPAWDMPLLARGWVH</sequence>
<gene>
    <name evidence="6" type="ORF">A2G96_30520</name>
</gene>
<dbReference type="GO" id="GO:0003700">
    <property type="term" value="F:DNA-binding transcription factor activity"/>
    <property type="evidence" value="ECO:0007669"/>
    <property type="project" value="InterPro"/>
</dbReference>
<keyword evidence="3" id="KW-0238">DNA-binding</keyword>
<dbReference type="FunFam" id="1.10.10.10:FF:000001">
    <property type="entry name" value="LysR family transcriptional regulator"/>
    <property type="match status" value="1"/>
</dbReference>
<dbReference type="InterPro" id="IPR036390">
    <property type="entry name" value="WH_DNA-bd_sf"/>
</dbReference>
<protein>
    <submittedName>
        <fullName evidence="6">LysR family transcriptional regulator</fullName>
    </submittedName>
</protein>
<evidence type="ECO:0000259" key="5">
    <source>
        <dbReference type="PROSITE" id="PS50931"/>
    </source>
</evidence>
<keyword evidence="7" id="KW-1185">Reference proteome</keyword>
<dbReference type="InterPro" id="IPR036388">
    <property type="entry name" value="WH-like_DNA-bd_sf"/>
</dbReference>
<name>A0A142JVF1_9BURK</name>
<dbReference type="GO" id="GO:0003677">
    <property type="term" value="F:DNA binding"/>
    <property type="evidence" value="ECO:0007669"/>
    <property type="project" value="UniProtKB-KW"/>
</dbReference>
<dbReference type="Gene3D" id="3.40.190.290">
    <property type="match status" value="1"/>
</dbReference>
<dbReference type="Proteomes" id="UP000075238">
    <property type="component" value="Chromosome 2"/>
</dbReference>
<dbReference type="PANTHER" id="PTHR30537:SF5">
    <property type="entry name" value="HTH-TYPE TRANSCRIPTIONAL ACTIVATOR TTDR-RELATED"/>
    <property type="match status" value="1"/>
</dbReference>
<feature type="domain" description="HTH lysR-type" evidence="5">
    <location>
        <begin position="1"/>
        <end position="59"/>
    </location>
</feature>
<dbReference type="Pfam" id="PF03466">
    <property type="entry name" value="LysR_substrate"/>
    <property type="match status" value="1"/>
</dbReference>
<dbReference type="RefSeq" id="WP_062803850.1">
    <property type="nucleotide sequence ID" value="NZ_CP014845.1"/>
</dbReference>
<dbReference type="PANTHER" id="PTHR30537">
    <property type="entry name" value="HTH-TYPE TRANSCRIPTIONAL REGULATOR"/>
    <property type="match status" value="1"/>
</dbReference>
<dbReference type="PROSITE" id="PS50931">
    <property type="entry name" value="HTH_LYSR"/>
    <property type="match status" value="1"/>
</dbReference>